<gene>
    <name evidence="2" type="ORF">NAF29_14755</name>
</gene>
<protein>
    <recommendedName>
        <fullName evidence="4">Cytochrome oxidase Cu insertion factor, SCO1/SenC/PrrC family</fullName>
    </recommendedName>
</protein>
<keyword evidence="1" id="KW-0812">Transmembrane</keyword>
<dbReference type="RefSeq" id="WP_251262396.1">
    <property type="nucleotide sequence ID" value="NZ_JAMQGP010000008.1"/>
</dbReference>
<organism evidence="2 3">
    <name type="scientific">Echinimonas agarilytica</name>
    <dbReference type="NCBI Taxonomy" id="1215918"/>
    <lineage>
        <taxon>Bacteria</taxon>
        <taxon>Pseudomonadati</taxon>
        <taxon>Pseudomonadota</taxon>
        <taxon>Gammaproteobacteria</taxon>
        <taxon>Alteromonadales</taxon>
        <taxon>Echinimonadaceae</taxon>
        <taxon>Echinimonas</taxon>
    </lineage>
</organism>
<evidence type="ECO:0008006" key="4">
    <source>
        <dbReference type="Google" id="ProtNLM"/>
    </source>
</evidence>
<proteinExistence type="predicted"/>
<comment type="caution">
    <text evidence="2">The sequence shown here is derived from an EMBL/GenBank/DDBJ whole genome shotgun (WGS) entry which is preliminary data.</text>
</comment>
<sequence length="168" mass="18429">MKLHAGHGILLAFVAPVLLAFIVLKFEWFEGGATSGGVFLDKPLLQQNWQQGAWQHKWAVFGICDAHCDAMQSFLARVKTTLGQYQSRVVGVAVGPSAPSVDAQGIYWQAMLEDLPEGWSQQGTIFVMDPMGQVMLMYPAPLSMEEALAQGKAVKSDLYKMLKLSRVG</sequence>
<evidence type="ECO:0000313" key="2">
    <source>
        <dbReference type="EMBL" id="MCM2680913.1"/>
    </source>
</evidence>
<keyword evidence="1" id="KW-1133">Transmembrane helix</keyword>
<name>A0AA41W9J2_9GAMM</name>
<keyword evidence="3" id="KW-1185">Reference proteome</keyword>
<reference evidence="2 3" key="1">
    <citation type="journal article" date="2013" name="Antonie Van Leeuwenhoek">
        <title>Echinimonas agarilytica gen. nov., sp. nov., a new gammaproteobacterium isolated from the sea urchin Strongylocentrotus intermedius.</title>
        <authorList>
            <person name="Nedashkovskaya O.I."/>
            <person name="Stenkova A.M."/>
            <person name="Zhukova N.V."/>
            <person name="Van Trappen S."/>
            <person name="Lee J.S."/>
            <person name="Kim S.B."/>
        </authorList>
    </citation>
    <scope>NUCLEOTIDE SEQUENCE [LARGE SCALE GENOMIC DNA]</scope>
    <source>
        <strain evidence="2 3">KMM 6351</strain>
    </source>
</reference>
<feature type="transmembrane region" description="Helical" evidence="1">
    <location>
        <begin position="6"/>
        <end position="24"/>
    </location>
</feature>
<evidence type="ECO:0000313" key="3">
    <source>
        <dbReference type="Proteomes" id="UP001165393"/>
    </source>
</evidence>
<dbReference type="EMBL" id="JAMQGP010000008">
    <property type="protein sequence ID" value="MCM2680913.1"/>
    <property type="molecule type" value="Genomic_DNA"/>
</dbReference>
<dbReference type="AlphaFoldDB" id="A0AA41W9J2"/>
<dbReference type="Proteomes" id="UP001165393">
    <property type="component" value="Unassembled WGS sequence"/>
</dbReference>
<keyword evidence="1" id="KW-0472">Membrane</keyword>
<accession>A0AA41W9J2</accession>
<evidence type="ECO:0000256" key="1">
    <source>
        <dbReference type="SAM" id="Phobius"/>
    </source>
</evidence>